<dbReference type="Proteomes" id="UP000254343">
    <property type="component" value="Unassembled WGS sequence"/>
</dbReference>
<evidence type="ECO:0000256" key="4">
    <source>
        <dbReference type="ARBA" id="ARBA00023125"/>
    </source>
</evidence>
<dbReference type="Gene3D" id="1.10.10.10">
    <property type="entry name" value="Winged helix-like DNA-binding domain superfamily/Winged helix DNA-binding domain"/>
    <property type="match status" value="1"/>
</dbReference>
<gene>
    <name evidence="7" type="primary">cynR_6</name>
    <name evidence="7" type="ORF">NCTC12722_03985</name>
</gene>
<evidence type="ECO:0000313" key="7">
    <source>
        <dbReference type="EMBL" id="SUU86753.1"/>
    </source>
</evidence>
<dbReference type="Gene3D" id="3.40.190.290">
    <property type="match status" value="1"/>
</dbReference>
<comment type="similarity">
    <text evidence="2">Belongs to the LysR transcriptional regulatory family.</text>
</comment>
<dbReference type="InterPro" id="IPR036388">
    <property type="entry name" value="WH-like_DNA-bd_sf"/>
</dbReference>
<dbReference type="Pfam" id="PF00126">
    <property type="entry name" value="HTH_1"/>
    <property type="match status" value="1"/>
</dbReference>
<dbReference type="Pfam" id="PF03466">
    <property type="entry name" value="LysR_substrate"/>
    <property type="match status" value="1"/>
</dbReference>
<dbReference type="InterPro" id="IPR036390">
    <property type="entry name" value="WH_DNA-bd_sf"/>
</dbReference>
<organism evidence="7 8">
    <name type="scientific">Afipia felis</name>
    <name type="common">Cat scratch disease bacillus</name>
    <dbReference type="NCBI Taxonomy" id="1035"/>
    <lineage>
        <taxon>Bacteria</taxon>
        <taxon>Pseudomonadati</taxon>
        <taxon>Pseudomonadota</taxon>
        <taxon>Alphaproteobacteria</taxon>
        <taxon>Hyphomicrobiales</taxon>
        <taxon>Nitrobacteraceae</taxon>
        <taxon>Afipia</taxon>
    </lineage>
</organism>
<dbReference type="PRINTS" id="PR00039">
    <property type="entry name" value="HTHLYSR"/>
</dbReference>
<dbReference type="CDD" id="cd05466">
    <property type="entry name" value="PBP2_LTTR_substrate"/>
    <property type="match status" value="1"/>
</dbReference>
<dbReference type="PANTHER" id="PTHR30419">
    <property type="entry name" value="HTH-TYPE TRANSCRIPTIONAL REGULATOR YBHD"/>
    <property type="match status" value="1"/>
</dbReference>
<dbReference type="RefSeq" id="WP_002717576.1">
    <property type="nucleotide sequence ID" value="NZ_UFSI01000001.1"/>
</dbReference>
<dbReference type="GO" id="GO:0003700">
    <property type="term" value="F:DNA-binding transcription factor activity"/>
    <property type="evidence" value="ECO:0007669"/>
    <property type="project" value="InterPro"/>
</dbReference>
<evidence type="ECO:0000256" key="5">
    <source>
        <dbReference type="ARBA" id="ARBA00023163"/>
    </source>
</evidence>
<feature type="domain" description="HTH lysR-type" evidence="6">
    <location>
        <begin position="1"/>
        <end position="57"/>
    </location>
</feature>
<sequence length="338" mass="38012">MYLRQFQYLIAVVDEGHFGRAAARCNATQPSLSNGVKQLELELGVPIFLRGRGQRLHGLTAEGHKIAKWARLIVSHCESMKDEVAAMQGNLQGTLRIGAMPSMSPVLPLILKMVRASFPNIRVEVEFIGYEAMKIALDNFSLDVAIFYTDEQEVPERRNVLPIYTEYLSLLVPDTPAFAGRTSITWAEAAQLPLALLRSSTHERQFVNNVFETTAGYRPIPKVESESILHLMFQVQFTELCTVIPSHFARLPGLHPGTKALELIDPVRSRQVGLFWAESDTIVPMARVMVSIIKTLNKTQDLKHLLEDPTTSIDPFTIIQPRRSLLPETAKIELEEER</sequence>
<dbReference type="OrthoDB" id="9808620at2"/>
<dbReference type="SUPFAM" id="SSF46785">
    <property type="entry name" value="Winged helix' DNA-binding domain"/>
    <property type="match status" value="1"/>
</dbReference>
<evidence type="ECO:0000256" key="2">
    <source>
        <dbReference type="ARBA" id="ARBA00009437"/>
    </source>
</evidence>
<dbReference type="PROSITE" id="PS50931">
    <property type="entry name" value="HTH_LYSR"/>
    <property type="match status" value="1"/>
</dbReference>
<accession>A0A380WEJ2</accession>
<evidence type="ECO:0000259" key="6">
    <source>
        <dbReference type="PROSITE" id="PS50931"/>
    </source>
</evidence>
<keyword evidence="5" id="KW-0804">Transcription</keyword>
<proteinExistence type="inferred from homology"/>
<name>A0A380WEJ2_AFIFE</name>
<dbReference type="SUPFAM" id="SSF53850">
    <property type="entry name" value="Periplasmic binding protein-like II"/>
    <property type="match status" value="1"/>
</dbReference>
<dbReference type="GO" id="GO:0003677">
    <property type="term" value="F:DNA binding"/>
    <property type="evidence" value="ECO:0007669"/>
    <property type="project" value="UniProtKB-KW"/>
</dbReference>
<comment type="function">
    <text evidence="1">NodD regulates the expression of the nodABCFE genes which encode other nodulation proteins. NodD is also a negative regulator of its own expression. Binds flavonoids as inducers.</text>
</comment>
<dbReference type="InterPro" id="IPR005119">
    <property type="entry name" value="LysR_subst-bd"/>
</dbReference>
<evidence type="ECO:0000256" key="3">
    <source>
        <dbReference type="ARBA" id="ARBA00023015"/>
    </source>
</evidence>
<keyword evidence="3" id="KW-0805">Transcription regulation</keyword>
<dbReference type="InterPro" id="IPR000847">
    <property type="entry name" value="LysR_HTH_N"/>
</dbReference>
<dbReference type="InterPro" id="IPR050950">
    <property type="entry name" value="HTH-type_LysR_regulators"/>
</dbReference>
<evidence type="ECO:0000256" key="1">
    <source>
        <dbReference type="ARBA" id="ARBA00003502"/>
    </source>
</evidence>
<keyword evidence="4" id="KW-0238">DNA-binding</keyword>
<dbReference type="EMBL" id="UIGB01000001">
    <property type="protein sequence ID" value="SUU86753.1"/>
    <property type="molecule type" value="Genomic_DNA"/>
</dbReference>
<protein>
    <submittedName>
        <fullName evidence="7">Cyn operon transcriptional activator</fullName>
    </submittedName>
</protein>
<dbReference type="GO" id="GO:0005829">
    <property type="term" value="C:cytosol"/>
    <property type="evidence" value="ECO:0007669"/>
    <property type="project" value="TreeGrafter"/>
</dbReference>
<evidence type="ECO:0000313" key="8">
    <source>
        <dbReference type="Proteomes" id="UP000254343"/>
    </source>
</evidence>
<dbReference type="PANTHER" id="PTHR30419:SF31">
    <property type="entry name" value="BLR3139 PROTEIN"/>
    <property type="match status" value="1"/>
</dbReference>
<reference evidence="7 8" key="1">
    <citation type="submission" date="2018-06" db="EMBL/GenBank/DDBJ databases">
        <authorList>
            <consortium name="Pathogen Informatics"/>
            <person name="Doyle S."/>
        </authorList>
    </citation>
    <scope>NUCLEOTIDE SEQUENCE [LARGE SCALE GENOMIC DNA]</scope>
    <source>
        <strain evidence="7 8">NCTC12722</strain>
    </source>
</reference>
<dbReference type="AlphaFoldDB" id="A0A380WEJ2"/>